<name>A0ABU8BWX8_9RHOB</name>
<dbReference type="InterPro" id="IPR034804">
    <property type="entry name" value="SQR/QFR_C/D"/>
</dbReference>
<evidence type="ECO:0000313" key="3">
    <source>
        <dbReference type="Proteomes" id="UP001431963"/>
    </source>
</evidence>
<organism evidence="2 3">
    <name type="scientific">Gemmobacter denitrificans</name>
    <dbReference type="NCBI Taxonomy" id="3123040"/>
    <lineage>
        <taxon>Bacteria</taxon>
        <taxon>Pseudomonadati</taxon>
        <taxon>Pseudomonadota</taxon>
        <taxon>Alphaproteobacteria</taxon>
        <taxon>Rhodobacterales</taxon>
        <taxon>Paracoccaceae</taxon>
        <taxon>Gemmobacter</taxon>
    </lineage>
</organism>
<reference evidence="2" key="1">
    <citation type="submission" date="2024-02" db="EMBL/GenBank/DDBJ databases">
        <title>Genome sequences of strain Gemmobacter sp. JM10B15.</title>
        <authorList>
            <person name="Zhang M."/>
        </authorList>
    </citation>
    <scope>NUCLEOTIDE SEQUENCE</scope>
    <source>
        <strain evidence="2">JM10B15</strain>
    </source>
</reference>
<dbReference type="EMBL" id="JBALHR010000008">
    <property type="protein sequence ID" value="MEH7829190.1"/>
    <property type="molecule type" value="Genomic_DNA"/>
</dbReference>
<dbReference type="SUPFAM" id="SSF81343">
    <property type="entry name" value="Fumarate reductase respiratory complex transmembrane subunits"/>
    <property type="match status" value="1"/>
</dbReference>
<keyword evidence="3" id="KW-1185">Reference proteome</keyword>
<dbReference type="Proteomes" id="UP001431963">
    <property type="component" value="Unassembled WGS sequence"/>
</dbReference>
<evidence type="ECO:0000256" key="1">
    <source>
        <dbReference type="SAM" id="Phobius"/>
    </source>
</evidence>
<evidence type="ECO:0000313" key="2">
    <source>
        <dbReference type="EMBL" id="MEH7829190.1"/>
    </source>
</evidence>
<keyword evidence="1" id="KW-1133">Transmembrane helix</keyword>
<feature type="transmembrane region" description="Helical" evidence="1">
    <location>
        <begin position="164"/>
        <end position="187"/>
    </location>
</feature>
<comment type="caution">
    <text evidence="2">The sequence shown here is derived from an EMBL/GenBank/DDBJ whole genome shotgun (WGS) entry which is preliminary data.</text>
</comment>
<keyword evidence="1" id="KW-0812">Transmembrane</keyword>
<feature type="transmembrane region" description="Helical" evidence="1">
    <location>
        <begin position="84"/>
        <end position="107"/>
    </location>
</feature>
<feature type="transmembrane region" description="Helical" evidence="1">
    <location>
        <begin position="127"/>
        <end position="152"/>
    </location>
</feature>
<feature type="transmembrane region" description="Helical" evidence="1">
    <location>
        <begin position="54"/>
        <end position="72"/>
    </location>
</feature>
<keyword evidence="1" id="KW-0472">Membrane</keyword>
<proteinExistence type="predicted"/>
<gene>
    <name evidence="2" type="ORF">V6590_13620</name>
</gene>
<accession>A0ABU8BWX8</accession>
<dbReference type="RefSeq" id="WP_335423993.1">
    <property type="nucleotide sequence ID" value="NZ_JBALHR010000008.1"/>
</dbReference>
<protein>
    <submittedName>
        <fullName evidence="2">Uncharacterized protein</fullName>
    </submittedName>
</protein>
<sequence length="197" mass="21280">MTLIRLHRLTALLLAAFLVSHMAHHLIGLIAGPEAHLALSAPFRAIWRQPLIEVLLLAALVGQTGSGMRLLWRGRAWRWRGLRRWQAISGAALAGFLMIHVSAVLAARATGTDTNLHFAAAGLQSGFWALFFAPYYTVAVTALVTHAGLAVLRRRGQQAPIITIALVGLTFGLGLVLMMAGLIHPYAVPAEWRAAFG</sequence>